<dbReference type="Pfam" id="PF13692">
    <property type="entry name" value="Glyco_trans_1_4"/>
    <property type="match status" value="1"/>
</dbReference>
<accession>G6YE55</accession>
<protein>
    <submittedName>
        <fullName evidence="1">Lipopolysaccharide core biosynthesis glycosyl transferase LpsE</fullName>
    </submittedName>
</protein>
<keyword evidence="1" id="KW-0808">Transferase</keyword>
<dbReference type="PANTHER" id="PTHR12526:SF637">
    <property type="entry name" value="GLYCOSYLTRANSFERASE EPSF-RELATED"/>
    <property type="match status" value="1"/>
</dbReference>
<gene>
    <name evidence="1" type="ORF">MEA186_21239</name>
</gene>
<dbReference type="SUPFAM" id="SSF53756">
    <property type="entry name" value="UDP-Glycosyltransferase/glycogen phosphorylase"/>
    <property type="match status" value="1"/>
</dbReference>
<sequence length="355" mass="40019">MSDAHLPRILAIADRPGWAIDRKTQNLRRVLKGRFEIVERFQHDVTESDVNAADIVLIYYWFQLAKLPLPESVLARRSDRLLIGICSHRELEGEFREPGLAALHRLARAVFVNNRQLEHEYAPLLRVPVHYTPNGVDTTFFCPPQEPKPYSGELRVGWAGSLSNHGPAHRGFHDVIETAVAAVPGVRLLTAVREQHWRSHDEMLDFYRELDVYVCASRSEGTPNPCLEAAACGVPLVTTRVGTMPELIRDGDNGLFFDGTAEGLANKLALLRDTPSLRSRMAARMLETIREWDWGVLAENYAHMFASLLNAGGEVGPEMYGFRRALPGLTFAAPMVNRMTRKSLFFLRKITKKHS</sequence>
<evidence type="ECO:0000313" key="1">
    <source>
        <dbReference type="EMBL" id="EHH09996.1"/>
    </source>
</evidence>
<reference evidence="1 2" key="1">
    <citation type="journal article" date="2012" name="J. Bacteriol.">
        <title>Draft Genome Sequence of Plant Growth-Promoting Rhizobium Mesorhizobium amorphae, Isolated from Zinc-Lead Mine Tailings.</title>
        <authorList>
            <person name="Hao X."/>
            <person name="Lin Y."/>
            <person name="Johnstone L."/>
            <person name="Baltrus D.A."/>
            <person name="Miller S.J."/>
            <person name="Wei G."/>
            <person name="Rensing C."/>
        </authorList>
    </citation>
    <scope>NUCLEOTIDE SEQUENCE [LARGE SCALE GENOMIC DNA]</scope>
    <source>
        <strain evidence="1 2">CCNWGS0123</strain>
    </source>
</reference>
<organism evidence="1 2">
    <name type="scientific">Mesorhizobium amorphae CCNWGS0123</name>
    <dbReference type="NCBI Taxonomy" id="1082933"/>
    <lineage>
        <taxon>Bacteria</taxon>
        <taxon>Pseudomonadati</taxon>
        <taxon>Pseudomonadota</taxon>
        <taxon>Alphaproteobacteria</taxon>
        <taxon>Hyphomicrobiales</taxon>
        <taxon>Phyllobacteriaceae</taxon>
        <taxon>Mesorhizobium</taxon>
    </lineage>
</organism>
<dbReference type="Gene3D" id="3.40.50.2000">
    <property type="entry name" value="Glycogen Phosphorylase B"/>
    <property type="match status" value="2"/>
</dbReference>
<dbReference type="EMBL" id="AGSN01000140">
    <property type="protein sequence ID" value="EHH09996.1"/>
    <property type="molecule type" value="Genomic_DNA"/>
</dbReference>
<dbReference type="Proteomes" id="UP000002949">
    <property type="component" value="Unassembled WGS sequence"/>
</dbReference>
<dbReference type="CDD" id="cd03801">
    <property type="entry name" value="GT4_PimA-like"/>
    <property type="match status" value="1"/>
</dbReference>
<evidence type="ECO:0000313" key="2">
    <source>
        <dbReference type="Proteomes" id="UP000002949"/>
    </source>
</evidence>
<dbReference type="RefSeq" id="WP_006203935.1">
    <property type="nucleotide sequence ID" value="NZ_AGSN01000140.1"/>
</dbReference>
<dbReference type="STRING" id="1082933.A6B35_09965"/>
<dbReference type="GO" id="GO:0016740">
    <property type="term" value="F:transferase activity"/>
    <property type="evidence" value="ECO:0007669"/>
    <property type="project" value="UniProtKB-KW"/>
</dbReference>
<keyword evidence="2" id="KW-1185">Reference proteome</keyword>
<dbReference type="eggNOG" id="COG0438">
    <property type="taxonomic scope" value="Bacteria"/>
</dbReference>
<dbReference type="AlphaFoldDB" id="G6YE55"/>
<dbReference type="PANTHER" id="PTHR12526">
    <property type="entry name" value="GLYCOSYLTRANSFERASE"/>
    <property type="match status" value="1"/>
</dbReference>
<dbReference type="KEGG" id="mamo:A6B35_09965"/>
<proteinExistence type="predicted"/>
<name>G6YE55_9HYPH</name>
<dbReference type="OrthoDB" id="9790710at2"/>